<dbReference type="AlphaFoldDB" id="A0A914NSE2"/>
<organism evidence="1 2">
    <name type="scientific">Meloidogyne incognita</name>
    <name type="common">Southern root-knot nematode worm</name>
    <name type="synonym">Oxyuris incognita</name>
    <dbReference type="NCBI Taxonomy" id="6306"/>
    <lineage>
        <taxon>Eukaryota</taxon>
        <taxon>Metazoa</taxon>
        <taxon>Ecdysozoa</taxon>
        <taxon>Nematoda</taxon>
        <taxon>Chromadorea</taxon>
        <taxon>Rhabditida</taxon>
        <taxon>Tylenchina</taxon>
        <taxon>Tylenchomorpha</taxon>
        <taxon>Tylenchoidea</taxon>
        <taxon>Meloidogynidae</taxon>
        <taxon>Meloidogyninae</taxon>
        <taxon>Meloidogyne</taxon>
        <taxon>Meloidogyne incognita group</taxon>
    </lineage>
</organism>
<reference evidence="2" key="1">
    <citation type="submission" date="2022-11" db="UniProtKB">
        <authorList>
            <consortium name="WormBaseParasite"/>
        </authorList>
    </citation>
    <scope>IDENTIFICATION</scope>
</reference>
<keyword evidence="1" id="KW-1185">Reference proteome</keyword>
<proteinExistence type="predicted"/>
<name>A0A914NSE2_MELIC</name>
<protein>
    <submittedName>
        <fullName evidence="2">Uncharacterized protein</fullName>
    </submittedName>
</protein>
<accession>A0A914NSE2</accession>
<evidence type="ECO:0000313" key="1">
    <source>
        <dbReference type="Proteomes" id="UP000887563"/>
    </source>
</evidence>
<evidence type="ECO:0000313" key="2">
    <source>
        <dbReference type="WBParaSite" id="Minc3s07280g40930"/>
    </source>
</evidence>
<sequence length="56" mass="6960">MANDISFESSHRVGYRNIFFEFFRYILTNVQKFENFWVEYSIRRNDGREEGKMIDR</sequence>
<dbReference type="WBParaSite" id="Minc3s07280g40930">
    <property type="protein sequence ID" value="Minc3s07280g40930"/>
    <property type="gene ID" value="Minc3s07280g40930"/>
</dbReference>
<dbReference type="Proteomes" id="UP000887563">
    <property type="component" value="Unplaced"/>
</dbReference>